<dbReference type="InterPro" id="IPR029058">
    <property type="entry name" value="AB_hydrolase_fold"/>
</dbReference>
<dbReference type="SUPFAM" id="SSF56801">
    <property type="entry name" value="Acetyl-CoA synthetase-like"/>
    <property type="match status" value="1"/>
</dbReference>
<dbReference type="PROSITE" id="PS00455">
    <property type="entry name" value="AMP_BINDING"/>
    <property type="match status" value="1"/>
</dbReference>
<organism evidence="5 6">
    <name type="scientific">[Torrubiella] hemipterigena</name>
    <dbReference type="NCBI Taxonomy" id="1531966"/>
    <lineage>
        <taxon>Eukaryota</taxon>
        <taxon>Fungi</taxon>
        <taxon>Dikarya</taxon>
        <taxon>Ascomycota</taxon>
        <taxon>Pezizomycotina</taxon>
        <taxon>Sordariomycetes</taxon>
        <taxon>Hypocreomycetidae</taxon>
        <taxon>Hypocreales</taxon>
        <taxon>Clavicipitaceae</taxon>
        <taxon>Clavicipitaceae incertae sedis</taxon>
        <taxon>'Torrubiella' clade</taxon>
    </lineage>
</organism>
<sequence>MPSSTTPLTLWRLLQQAEQTSPDKGFEYYDSSAPNPKVVVSYGELITTATNNAKRLVSAGHLKSGQIVGLYFTNHRDNVEWCWSILAAGAVPFIISPLSHDATTLQGQLGNLSQTFEQPTVFTAAKSLPIFEDPQGINVISVEGIHRDDAAESQVVLQPAVDDQDLAIILLTSGSTGHSKGVRFTHTQLISSVKAKTSFHATTSDTKFMSWTTFDHSVNFCEVHLQAMYAGSPQILVATADVVTQPDQFFRLLSTHRIAYTFAPNFFLTTITEEFDPANNNDEIDLGALRVLLSGGEASRTATLAKTDGILQLLKARKNCITSVYGLSETCSAAFYNTACPEYDAEHAYVFASVGKPLPEAITMRIVDDQGVAVAAGSAGAIQLQGPMVFPSYHNNLTATQACMTADGWFDTGDLGIVDAGGHLSIVGRKKEVVILNGNNYSSFEIEHAIESSDVPGLNMSYTAIFPIYNEARGSEGIVVVFNPTDDQTAPSEAIDAALSAINQALIRVCSQKALEIIPLPRSELPKSTIGKLSRAKLRTAFENGRFDKYRIAAPAEEDESLNDDTADLNLSELGHQALDIFAAHAKVPRRLLATPNGLFNAGVDSIGYMRIKKQLEALPSVEHEIPLAVVMSTSSIEGLEDALHTLSKAPAVYDPVVPLASSGSKHPLWLFHPGGGETLCWVPLIPYLTDRPLYALRASGLNKAEPVVESLEDMLDCYEAAIKRKQPQGPYAFMGYCFGGMLAFEMAKRFEAKGEEMCFISGIDTPPRMGTEMGDISGRTILVHFLPAAAGFTTEAATKFAEETDHLSDDEFFNAICDRLGPKLLKEMEINPVWLARWAKVEDTMRGFAKAYEPFGKVSMLDVFVADALPAMKSYKIWRSHIMPGWADFVEPGDQLNIHNIAGDHDSLMKEPHIAVFGDVLNQALTKRGI</sequence>
<dbReference type="InterPro" id="IPR020845">
    <property type="entry name" value="AMP-binding_CS"/>
</dbReference>
<evidence type="ECO:0000256" key="1">
    <source>
        <dbReference type="ARBA" id="ARBA00006432"/>
    </source>
</evidence>
<evidence type="ECO:0000259" key="3">
    <source>
        <dbReference type="Pfam" id="PF00501"/>
    </source>
</evidence>
<dbReference type="PANTHER" id="PTHR24096">
    <property type="entry name" value="LONG-CHAIN-FATTY-ACID--COA LIGASE"/>
    <property type="match status" value="1"/>
</dbReference>
<dbReference type="InterPro" id="IPR045851">
    <property type="entry name" value="AMP-bd_C_sf"/>
</dbReference>
<dbReference type="InterPro" id="IPR000873">
    <property type="entry name" value="AMP-dep_synth/lig_dom"/>
</dbReference>
<dbReference type="Gene3D" id="3.40.50.1820">
    <property type="entry name" value="alpha/beta hydrolase"/>
    <property type="match status" value="1"/>
</dbReference>
<keyword evidence="6" id="KW-1185">Reference proteome</keyword>
<keyword evidence="2" id="KW-0436">Ligase</keyword>
<evidence type="ECO:0000313" key="5">
    <source>
        <dbReference type="EMBL" id="CEJ90357.1"/>
    </source>
</evidence>
<dbReference type="PANTHER" id="PTHR24096:SF149">
    <property type="entry name" value="AMP-BINDING DOMAIN-CONTAINING PROTEIN-RELATED"/>
    <property type="match status" value="1"/>
</dbReference>
<dbReference type="GO" id="GO:0016405">
    <property type="term" value="F:CoA-ligase activity"/>
    <property type="evidence" value="ECO:0007669"/>
    <property type="project" value="TreeGrafter"/>
</dbReference>
<dbReference type="SUPFAM" id="SSF53474">
    <property type="entry name" value="alpha/beta-Hydrolases"/>
    <property type="match status" value="1"/>
</dbReference>
<feature type="domain" description="Thioesterase" evidence="4">
    <location>
        <begin position="668"/>
        <end position="771"/>
    </location>
</feature>
<name>A0A0A1TKF2_9HYPO</name>
<dbReference type="Gene3D" id="3.30.300.30">
    <property type="match status" value="1"/>
</dbReference>
<protein>
    <recommendedName>
        <fullName evidence="7">Carrier domain-containing protein</fullName>
    </recommendedName>
</protein>
<dbReference type="Pfam" id="PF00975">
    <property type="entry name" value="Thioesterase"/>
    <property type="match status" value="1"/>
</dbReference>
<dbReference type="HOGENOM" id="CLU_000022_23_6_1"/>
<dbReference type="STRING" id="1531966.A0A0A1TKF2"/>
<evidence type="ECO:0000313" key="6">
    <source>
        <dbReference type="Proteomes" id="UP000039046"/>
    </source>
</evidence>
<dbReference type="InterPro" id="IPR042099">
    <property type="entry name" value="ANL_N_sf"/>
</dbReference>
<evidence type="ECO:0008006" key="7">
    <source>
        <dbReference type="Google" id="ProtNLM"/>
    </source>
</evidence>
<dbReference type="AlphaFoldDB" id="A0A0A1TKF2"/>
<comment type="similarity">
    <text evidence="1">Belongs to the ATP-dependent AMP-binding enzyme family.</text>
</comment>
<dbReference type="Proteomes" id="UP000039046">
    <property type="component" value="Unassembled WGS sequence"/>
</dbReference>
<accession>A0A0A1TKF2</accession>
<dbReference type="Gene3D" id="3.40.50.12780">
    <property type="entry name" value="N-terminal domain of ligase-like"/>
    <property type="match status" value="1"/>
</dbReference>
<dbReference type="InterPro" id="IPR001031">
    <property type="entry name" value="Thioesterase"/>
</dbReference>
<evidence type="ECO:0000256" key="2">
    <source>
        <dbReference type="ARBA" id="ARBA00022598"/>
    </source>
</evidence>
<feature type="domain" description="AMP-dependent synthetase/ligase" evidence="3">
    <location>
        <begin position="29"/>
        <end position="394"/>
    </location>
</feature>
<gene>
    <name evidence="5" type="ORF">VHEMI06147</name>
</gene>
<dbReference type="GO" id="GO:0019748">
    <property type="term" value="P:secondary metabolic process"/>
    <property type="evidence" value="ECO:0007669"/>
    <property type="project" value="TreeGrafter"/>
</dbReference>
<dbReference type="Pfam" id="PF00501">
    <property type="entry name" value="AMP-binding"/>
    <property type="match status" value="1"/>
</dbReference>
<evidence type="ECO:0000259" key="4">
    <source>
        <dbReference type="Pfam" id="PF00975"/>
    </source>
</evidence>
<dbReference type="OrthoDB" id="10253869at2759"/>
<reference evidence="5 6" key="1">
    <citation type="journal article" date="2015" name="Genome Announc.">
        <title>Draft Genome Sequence and Gene Annotation of the Entomopathogenic Fungus Verticillium hemipterigenum.</title>
        <authorList>
            <person name="Horn F."/>
            <person name="Habel A."/>
            <person name="Scharf D.H."/>
            <person name="Dworschak J."/>
            <person name="Brakhage A.A."/>
            <person name="Guthke R."/>
            <person name="Hertweck C."/>
            <person name="Linde J."/>
        </authorList>
    </citation>
    <scope>NUCLEOTIDE SEQUENCE [LARGE SCALE GENOMIC DNA]</scope>
</reference>
<proteinExistence type="inferred from homology"/>
<dbReference type="EMBL" id="CDHN01000003">
    <property type="protein sequence ID" value="CEJ90357.1"/>
    <property type="molecule type" value="Genomic_DNA"/>
</dbReference>